<proteinExistence type="inferred from homology"/>
<keyword evidence="2 6" id="KW-1133">Transmembrane helix</keyword>
<evidence type="ECO:0000256" key="2">
    <source>
        <dbReference type="ARBA" id="ARBA00022989"/>
    </source>
</evidence>
<dbReference type="PROSITE" id="PS50111">
    <property type="entry name" value="CHEMOTAXIS_TRANSDUC_2"/>
    <property type="match status" value="1"/>
</dbReference>
<feature type="transmembrane region" description="Helical" evidence="6">
    <location>
        <begin position="181"/>
        <end position="204"/>
    </location>
</feature>
<keyword evidence="1 6" id="KW-0812">Transmembrane</keyword>
<dbReference type="PANTHER" id="PTHR32089">
    <property type="entry name" value="METHYL-ACCEPTING CHEMOTAXIS PROTEIN MCPB"/>
    <property type="match status" value="1"/>
</dbReference>
<accession>A0A2T0RJK5</accession>
<dbReference type="PANTHER" id="PTHR32089:SF112">
    <property type="entry name" value="LYSOZYME-LIKE PROTEIN-RELATED"/>
    <property type="match status" value="1"/>
</dbReference>
<dbReference type="InterPro" id="IPR004090">
    <property type="entry name" value="Chemotax_Me-accpt_rcpt"/>
</dbReference>
<dbReference type="AlphaFoldDB" id="A0A2T0RJK5"/>
<evidence type="ECO:0000256" key="1">
    <source>
        <dbReference type="ARBA" id="ARBA00022692"/>
    </source>
</evidence>
<evidence type="ECO:0000313" key="10">
    <source>
        <dbReference type="Proteomes" id="UP000239209"/>
    </source>
</evidence>
<dbReference type="GO" id="GO:0016020">
    <property type="term" value="C:membrane"/>
    <property type="evidence" value="ECO:0007669"/>
    <property type="project" value="InterPro"/>
</dbReference>
<dbReference type="GO" id="GO:0004888">
    <property type="term" value="F:transmembrane signaling receptor activity"/>
    <property type="evidence" value="ECO:0007669"/>
    <property type="project" value="InterPro"/>
</dbReference>
<dbReference type="SMART" id="SM00304">
    <property type="entry name" value="HAMP"/>
    <property type="match status" value="2"/>
</dbReference>
<comment type="caution">
    <text evidence="9">The sequence shown here is derived from an EMBL/GenBank/DDBJ whole genome shotgun (WGS) entry which is preliminary data.</text>
</comment>
<sequence>MLLAVVTVAVAALGLDRVHKMNDRLQVVHRDNLARVMLLSDVRAGLMEGYYLVTGIETLRDWQTPGTPAYQEIFAGMRQGILGADKKIDTALTGYRANVGASADRQAGLKQLDAALTAYRNFRQVAHFKEAPPAGYVMPTDSVDIEAVNSDVIKSLDALADQERADAEALAAAGDKTFRTAFVTIAVVSLAGLALAIAFALTVARRIVRPLQALTRSAEAMADGDLTVEVPVRSRDEVGRMASALDRARTTIQQVVSSVAGASHSLAVAAERSTAISERMSENTVAASAQAQEVAGASEQVSAGVNTVAAGTEEMGASIGEIAENANAAARVAGEAVAVAQSTNRTIATLGESSREIGDVIKVINSIAEQTNLLALNATIEAARAGEAGKGFAVVAGEVKDLAQETARATEDISRRVEAIQSDSGQAVDAISNIAGVIERINDYTTTIASAVEEQAATTAEMNRNVAEAAAATTRIVTSIEVVALSSHDAARSVDEAREAAAALAGMSNELRAGISTFRY</sequence>
<dbReference type="InterPro" id="IPR003660">
    <property type="entry name" value="HAMP_dom"/>
</dbReference>
<dbReference type="GO" id="GO:0007165">
    <property type="term" value="P:signal transduction"/>
    <property type="evidence" value="ECO:0007669"/>
    <property type="project" value="UniProtKB-KW"/>
</dbReference>
<feature type="domain" description="HAMP" evidence="8">
    <location>
        <begin position="205"/>
        <end position="257"/>
    </location>
</feature>
<evidence type="ECO:0000259" key="7">
    <source>
        <dbReference type="PROSITE" id="PS50111"/>
    </source>
</evidence>
<reference evidence="9 10" key="1">
    <citation type="submission" date="2018-03" db="EMBL/GenBank/DDBJ databases">
        <title>Genomic Encyclopedia of Archaeal and Bacterial Type Strains, Phase II (KMG-II): from individual species to whole genera.</title>
        <authorList>
            <person name="Goeker M."/>
        </authorList>
    </citation>
    <scope>NUCLEOTIDE SEQUENCE [LARGE SCALE GENOMIC DNA]</scope>
    <source>
        <strain evidence="9 10">DSM 45348</strain>
    </source>
</reference>
<feature type="domain" description="Methyl-accepting transducer" evidence="7">
    <location>
        <begin position="262"/>
        <end position="491"/>
    </location>
</feature>
<evidence type="ECO:0000259" key="8">
    <source>
        <dbReference type="PROSITE" id="PS50885"/>
    </source>
</evidence>
<dbReference type="Proteomes" id="UP000239209">
    <property type="component" value="Unassembled WGS sequence"/>
</dbReference>
<protein>
    <submittedName>
        <fullName evidence="9">Methyl-accepting chemotaxis protein</fullName>
    </submittedName>
</protein>
<dbReference type="Pfam" id="PF00015">
    <property type="entry name" value="MCPsignal"/>
    <property type="match status" value="1"/>
</dbReference>
<dbReference type="InterPro" id="IPR004089">
    <property type="entry name" value="MCPsignal_dom"/>
</dbReference>
<dbReference type="PROSITE" id="PS50885">
    <property type="entry name" value="HAMP"/>
    <property type="match status" value="1"/>
</dbReference>
<dbReference type="SUPFAM" id="SSF58104">
    <property type="entry name" value="Methyl-accepting chemotaxis protein (MCP) signaling domain"/>
    <property type="match status" value="1"/>
</dbReference>
<evidence type="ECO:0000256" key="5">
    <source>
        <dbReference type="PROSITE-ProRule" id="PRU00284"/>
    </source>
</evidence>
<dbReference type="GO" id="GO:0006935">
    <property type="term" value="P:chemotaxis"/>
    <property type="evidence" value="ECO:0007669"/>
    <property type="project" value="InterPro"/>
</dbReference>
<dbReference type="SMART" id="SM00283">
    <property type="entry name" value="MA"/>
    <property type="match status" value="1"/>
</dbReference>
<dbReference type="PRINTS" id="PR00260">
    <property type="entry name" value="CHEMTRNSDUCR"/>
</dbReference>
<evidence type="ECO:0000256" key="4">
    <source>
        <dbReference type="ARBA" id="ARBA00029447"/>
    </source>
</evidence>
<gene>
    <name evidence="9" type="ORF">CLV70_12069</name>
</gene>
<dbReference type="Pfam" id="PF00672">
    <property type="entry name" value="HAMP"/>
    <property type="match status" value="1"/>
</dbReference>
<dbReference type="EMBL" id="PVZG01000020">
    <property type="protein sequence ID" value="PRY21359.1"/>
    <property type="molecule type" value="Genomic_DNA"/>
</dbReference>
<dbReference type="Gene3D" id="1.10.287.950">
    <property type="entry name" value="Methyl-accepting chemotaxis protein"/>
    <property type="match status" value="1"/>
</dbReference>
<keyword evidence="3 5" id="KW-0807">Transducer</keyword>
<evidence type="ECO:0000256" key="3">
    <source>
        <dbReference type="ARBA" id="ARBA00023224"/>
    </source>
</evidence>
<name>A0A2T0RJK5_9ACTN</name>
<dbReference type="CDD" id="cd06225">
    <property type="entry name" value="HAMP"/>
    <property type="match status" value="1"/>
</dbReference>
<organism evidence="9 10">
    <name type="scientific">Pseudosporangium ferrugineum</name>
    <dbReference type="NCBI Taxonomy" id="439699"/>
    <lineage>
        <taxon>Bacteria</taxon>
        <taxon>Bacillati</taxon>
        <taxon>Actinomycetota</taxon>
        <taxon>Actinomycetes</taxon>
        <taxon>Micromonosporales</taxon>
        <taxon>Micromonosporaceae</taxon>
        <taxon>Pseudosporangium</taxon>
    </lineage>
</organism>
<evidence type="ECO:0000313" key="9">
    <source>
        <dbReference type="EMBL" id="PRY21359.1"/>
    </source>
</evidence>
<comment type="similarity">
    <text evidence="4">Belongs to the methyl-accepting chemotaxis (MCP) protein family.</text>
</comment>
<keyword evidence="6" id="KW-0472">Membrane</keyword>
<keyword evidence="10" id="KW-1185">Reference proteome</keyword>
<evidence type="ECO:0000256" key="6">
    <source>
        <dbReference type="SAM" id="Phobius"/>
    </source>
</evidence>